<dbReference type="AlphaFoldDB" id="A0A9Q0RRM6"/>
<keyword evidence="1" id="KW-0645">Protease</keyword>
<keyword evidence="3" id="KW-0720">Serine protease</keyword>
<gene>
    <name evidence="6" type="ORF">RDWZM_001801</name>
</gene>
<accession>A0A9Q0RRM6</accession>
<protein>
    <recommendedName>
        <fullName evidence="5">Peptidase S1 domain-containing protein</fullName>
    </recommendedName>
</protein>
<evidence type="ECO:0000256" key="3">
    <source>
        <dbReference type="ARBA" id="ARBA00022825"/>
    </source>
</evidence>
<dbReference type="SUPFAM" id="SSF50494">
    <property type="entry name" value="Trypsin-like serine proteases"/>
    <property type="match status" value="1"/>
</dbReference>
<name>A0A9Q0RRM6_BLOTA</name>
<organism evidence="6 7">
    <name type="scientific">Blomia tropicalis</name>
    <name type="common">Mite</name>
    <dbReference type="NCBI Taxonomy" id="40697"/>
    <lineage>
        <taxon>Eukaryota</taxon>
        <taxon>Metazoa</taxon>
        <taxon>Ecdysozoa</taxon>
        <taxon>Arthropoda</taxon>
        <taxon>Chelicerata</taxon>
        <taxon>Arachnida</taxon>
        <taxon>Acari</taxon>
        <taxon>Acariformes</taxon>
        <taxon>Sarcoptiformes</taxon>
        <taxon>Astigmata</taxon>
        <taxon>Glycyphagoidea</taxon>
        <taxon>Echimyopodidae</taxon>
        <taxon>Blomia</taxon>
    </lineage>
</organism>
<keyword evidence="2" id="KW-0378">Hydrolase</keyword>
<evidence type="ECO:0000313" key="6">
    <source>
        <dbReference type="EMBL" id="KAJ6223256.1"/>
    </source>
</evidence>
<dbReference type="Proteomes" id="UP001142055">
    <property type="component" value="Chromosome 1"/>
</dbReference>
<evidence type="ECO:0000256" key="4">
    <source>
        <dbReference type="ARBA" id="ARBA00023157"/>
    </source>
</evidence>
<keyword evidence="4" id="KW-1015">Disulfide bond</keyword>
<dbReference type="Gene3D" id="2.40.10.10">
    <property type="entry name" value="Trypsin-like serine proteases"/>
    <property type="match status" value="1"/>
</dbReference>
<dbReference type="EMBL" id="JAPWDV010000001">
    <property type="protein sequence ID" value="KAJ6223256.1"/>
    <property type="molecule type" value="Genomic_DNA"/>
</dbReference>
<comment type="caution">
    <text evidence="6">The sequence shown here is derived from an EMBL/GenBank/DDBJ whole genome shotgun (WGS) entry which is preliminary data.</text>
</comment>
<reference evidence="6" key="1">
    <citation type="submission" date="2022-12" db="EMBL/GenBank/DDBJ databases">
        <title>Genome assemblies of Blomia tropicalis.</title>
        <authorList>
            <person name="Cui Y."/>
        </authorList>
    </citation>
    <scope>NUCLEOTIDE SEQUENCE</scope>
    <source>
        <tissue evidence="6">Adult mites</tissue>
    </source>
</reference>
<evidence type="ECO:0000256" key="2">
    <source>
        <dbReference type="ARBA" id="ARBA00022801"/>
    </source>
</evidence>
<dbReference type="InterPro" id="IPR050430">
    <property type="entry name" value="Peptidase_S1"/>
</dbReference>
<feature type="domain" description="Peptidase S1" evidence="5">
    <location>
        <begin position="1"/>
        <end position="153"/>
    </location>
</feature>
<dbReference type="Pfam" id="PF00089">
    <property type="entry name" value="Trypsin"/>
    <property type="match status" value="1"/>
</dbReference>
<dbReference type="PROSITE" id="PS50240">
    <property type="entry name" value="TRYPSIN_DOM"/>
    <property type="match status" value="1"/>
</dbReference>
<dbReference type="SMART" id="SM00020">
    <property type="entry name" value="Tryp_SPc"/>
    <property type="match status" value="1"/>
</dbReference>
<dbReference type="InterPro" id="IPR009003">
    <property type="entry name" value="Peptidase_S1_PA"/>
</dbReference>
<evidence type="ECO:0000256" key="1">
    <source>
        <dbReference type="ARBA" id="ARBA00022670"/>
    </source>
</evidence>
<keyword evidence="7" id="KW-1185">Reference proteome</keyword>
<evidence type="ECO:0000313" key="7">
    <source>
        <dbReference type="Proteomes" id="UP001142055"/>
    </source>
</evidence>
<evidence type="ECO:0000259" key="5">
    <source>
        <dbReference type="PROSITE" id="PS50240"/>
    </source>
</evidence>
<dbReference type="GO" id="GO:0006508">
    <property type="term" value="P:proteolysis"/>
    <property type="evidence" value="ECO:0007669"/>
    <property type="project" value="UniProtKB-KW"/>
</dbReference>
<dbReference type="InterPro" id="IPR001254">
    <property type="entry name" value="Trypsin_dom"/>
</dbReference>
<sequence>MTSHENDIGLAQTYWQMALGRINADKIKLPEPDMLVNPGMELNISGWGIISYEKPNDKIKWSEFLQFATVSTIDQQQCLKDYPESSKAYIFCARGEEGANVCTTVGDRGGPAANNRVLLGIIIATFNINCDSPKPDLFSDVSKYISWIKTYIHDL</sequence>
<dbReference type="PANTHER" id="PTHR24276">
    <property type="entry name" value="POLYSERASE-RELATED"/>
    <property type="match status" value="1"/>
</dbReference>
<dbReference type="PANTHER" id="PTHR24276:SF97">
    <property type="entry name" value="GH13245P2-RELATED"/>
    <property type="match status" value="1"/>
</dbReference>
<dbReference type="GO" id="GO:0004252">
    <property type="term" value="F:serine-type endopeptidase activity"/>
    <property type="evidence" value="ECO:0007669"/>
    <property type="project" value="InterPro"/>
</dbReference>
<proteinExistence type="predicted"/>
<dbReference type="InterPro" id="IPR043504">
    <property type="entry name" value="Peptidase_S1_PA_chymotrypsin"/>
</dbReference>